<organism evidence="7 8">
    <name type="scientific">Thermobifida cellulosilytica TB100</name>
    <dbReference type="NCBI Taxonomy" id="665004"/>
    <lineage>
        <taxon>Bacteria</taxon>
        <taxon>Bacillati</taxon>
        <taxon>Actinomycetota</taxon>
        <taxon>Actinomycetes</taxon>
        <taxon>Streptosporangiales</taxon>
        <taxon>Nocardiopsidaceae</taxon>
        <taxon>Thermobifida</taxon>
    </lineage>
</organism>
<comment type="similarity">
    <text evidence="2">Belongs to the peptidase M20A family.</text>
</comment>
<dbReference type="NCBIfam" id="NF005913">
    <property type="entry name" value="PRK07906.1"/>
    <property type="match status" value="1"/>
</dbReference>
<protein>
    <recommendedName>
        <fullName evidence="6">Peptidase M20 dimerisation domain-containing protein</fullName>
    </recommendedName>
</protein>
<dbReference type="PIRSF" id="PIRSF036696">
    <property type="entry name" value="ACY-1"/>
    <property type="match status" value="1"/>
</dbReference>
<dbReference type="STRING" id="665004.AC529_00110"/>
<dbReference type="FunFam" id="1.10.150.900:FF:000002">
    <property type="entry name" value="M20/M25/M40 family peptidase"/>
    <property type="match status" value="1"/>
</dbReference>
<dbReference type="Pfam" id="PF07687">
    <property type="entry name" value="M20_dimer"/>
    <property type="match status" value="1"/>
</dbReference>
<evidence type="ECO:0000313" key="7">
    <source>
        <dbReference type="EMBL" id="KUP98679.1"/>
    </source>
</evidence>
<feature type="domain" description="Peptidase M20 dimerisation" evidence="6">
    <location>
        <begin position="198"/>
        <end position="324"/>
    </location>
</feature>
<keyword evidence="3" id="KW-0479">Metal-binding</keyword>
<dbReference type="Gene3D" id="3.30.70.360">
    <property type="match status" value="1"/>
</dbReference>
<dbReference type="OrthoDB" id="7055905at2"/>
<dbReference type="GO" id="GO:0016787">
    <property type="term" value="F:hydrolase activity"/>
    <property type="evidence" value="ECO:0007669"/>
    <property type="project" value="UniProtKB-KW"/>
</dbReference>
<comment type="caution">
    <text evidence="7">The sequence shown here is derived from an EMBL/GenBank/DDBJ whole genome shotgun (WGS) entry which is preliminary data.</text>
</comment>
<reference evidence="8" key="1">
    <citation type="journal article" date="2017" name="Acta Aliment.">
        <title>Plant polysaccharide degrading enzyme system of Thermpbifida cellulosilytica TB100 revealed by de novo genome project data.</title>
        <authorList>
            <person name="Toth A."/>
            <person name="Baka E."/>
            <person name="Luzics S."/>
            <person name="Bata-Vidacs I."/>
            <person name="Nagy I."/>
            <person name="Balint B."/>
            <person name="Herceg R."/>
            <person name="Olasz F."/>
            <person name="Wilk T."/>
            <person name="Nagy T."/>
            <person name="Kriszt B."/>
            <person name="Nagy I."/>
            <person name="Kukolya J."/>
        </authorList>
    </citation>
    <scope>NUCLEOTIDE SEQUENCE [LARGE SCALE GENOMIC DNA]</scope>
    <source>
        <strain evidence="8">TB100</strain>
    </source>
</reference>
<dbReference type="AlphaFoldDB" id="A0A147KN33"/>
<dbReference type="InterPro" id="IPR036264">
    <property type="entry name" value="Bact_exopeptidase_dim_dom"/>
</dbReference>
<dbReference type="Gene3D" id="1.10.150.900">
    <property type="match status" value="1"/>
</dbReference>
<dbReference type="InterPro" id="IPR050072">
    <property type="entry name" value="Peptidase_M20A"/>
</dbReference>
<keyword evidence="8" id="KW-1185">Reference proteome</keyword>
<dbReference type="RefSeq" id="WP_068756461.1">
    <property type="nucleotide sequence ID" value="NZ_KQ950182.1"/>
</dbReference>
<evidence type="ECO:0000256" key="4">
    <source>
        <dbReference type="ARBA" id="ARBA00022801"/>
    </source>
</evidence>
<keyword evidence="5" id="KW-0862">Zinc</keyword>
<dbReference type="CDD" id="cd05675">
    <property type="entry name" value="M20_yscS_like"/>
    <property type="match status" value="1"/>
</dbReference>
<dbReference type="Gene3D" id="3.40.630.10">
    <property type="entry name" value="Zn peptidases"/>
    <property type="match status" value="1"/>
</dbReference>
<evidence type="ECO:0000256" key="3">
    <source>
        <dbReference type="ARBA" id="ARBA00022723"/>
    </source>
</evidence>
<evidence type="ECO:0000313" key="8">
    <source>
        <dbReference type="Proteomes" id="UP000074382"/>
    </source>
</evidence>
<dbReference type="PANTHER" id="PTHR43808">
    <property type="entry name" value="ACETYLORNITHINE DEACETYLASE"/>
    <property type="match status" value="1"/>
</dbReference>
<comment type="cofactor">
    <cofactor evidence="1">
        <name>Zn(2+)</name>
        <dbReference type="ChEBI" id="CHEBI:29105"/>
    </cofactor>
</comment>
<accession>A0A147KN33</accession>
<dbReference type="InterPro" id="IPR002933">
    <property type="entry name" value="Peptidase_M20"/>
</dbReference>
<evidence type="ECO:0000256" key="1">
    <source>
        <dbReference type="ARBA" id="ARBA00001947"/>
    </source>
</evidence>
<evidence type="ECO:0000259" key="6">
    <source>
        <dbReference type="Pfam" id="PF07687"/>
    </source>
</evidence>
<keyword evidence="4" id="KW-0378">Hydrolase</keyword>
<evidence type="ECO:0000256" key="2">
    <source>
        <dbReference type="ARBA" id="ARBA00006247"/>
    </source>
</evidence>
<dbReference type="SUPFAM" id="SSF55031">
    <property type="entry name" value="Bacterial exopeptidase dimerisation domain"/>
    <property type="match status" value="1"/>
</dbReference>
<evidence type="ECO:0000256" key="5">
    <source>
        <dbReference type="ARBA" id="ARBA00022833"/>
    </source>
</evidence>
<dbReference type="SUPFAM" id="SSF53187">
    <property type="entry name" value="Zn-dependent exopeptidases"/>
    <property type="match status" value="1"/>
</dbReference>
<dbReference type="PANTHER" id="PTHR43808:SF8">
    <property type="entry name" value="PEPTIDASE M20 DIMERISATION DOMAIN-CONTAINING PROTEIN"/>
    <property type="match status" value="1"/>
</dbReference>
<dbReference type="FunFam" id="3.40.630.10:FF:000023">
    <property type="entry name" value="M20/M25/M40 family metallo-hydrolase"/>
    <property type="match status" value="1"/>
</dbReference>
<dbReference type="PATRIC" id="fig|665004.4.peg.2566"/>
<sequence length="438" mass="47250">MADQRGTSTAEAEVVDLCRELIAIDTSNYGDHSGPGERAAAEYVAAKLDEVGLEATIYESHPGRSSLVARIEGTDPSRPPLLIQGHLDVVPADAADWTHHPFSGEVADGCVWGRGAVDMKDMDAMVLAVVRQRLREGRRPPRDVVLAFLADEEAGGAYGAHWLVDRHPELFADCTEAISEVGGFSVTVGDRRLYLVETAEKGLAWMRLTARGTAGHGSMVNDDNAVTELAEAVARLGRHQFPIRLTPAARGFLKEVCEVLGVKFQEDDVEATVAQLGPVARMVGATLRNSVNPTVLAGGYKANVIPGEATAQVDGRFLPGLEEEFFAEVDRLLGPKVSREFISYLPAVETEFAGGIVTAMSEALRAEDPQARAVPYCMSGGTDAKAFVRLGIRNFGFVPLRLPADLDFVGMFHGVDERVPVDALRFGVRVLDRFLDLA</sequence>
<proteinExistence type="inferred from homology"/>
<name>A0A147KN33_THECS</name>
<dbReference type="Proteomes" id="UP000074382">
    <property type="component" value="Unassembled WGS sequence"/>
</dbReference>
<dbReference type="EMBL" id="LGEM01000001">
    <property type="protein sequence ID" value="KUP98679.1"/>
    <property type="molecule type" value="Genomic_DNA"/>
</dbReference>
<dbReference type="InterPro" id="IPR011650">
    <property type="entry name" value="Peptidase_M20_dimer"/>
</dbReference>
<gene>
    <name evidence="7" type="ORF">AC529_00110</name>
</gene>
<dbReference type="GO" id="GO:0046872">
    <property type="term" value="F:metal ion binding"/>
    <property type="evidence" value="ECO:0007669"/>
    <property type="project" value="UniProtKB-KW"/>
</dbReference>
<dbReference type="Pfam" id="PF01546">
    <property type="entry name" value="Peptidase_M20"/>
    <property type="match status" value="1"/>
</dbReference>